<reference evidence="2 3" key="1">
    <citation type="journal article" date="2011" name="J. Bacteriol.">
        <title>Complete genome sequence of the plant growth-promoting endophyte Burkholderia phytofirmans strain PsJN.</title>
        <authorList>
            <person name="Weilharter A."/>
            <person name="Mitter B."/>
            <person name="Shin M.V."/>
            <person name="Chain P.S."/>
            <person name="Nowak J."/>
            <person name="Sessitsch A."/>
        </authorList>
    </citation>
    <scope>NUCLEOTIDE SEQUENCE [LARGE SCALE GENOMIC DNA]</scope>
    <source>
        <strain evidence="3">DSM 17436 / LMG 22146 / PsJN</strain>
    </source>
</reference>
<organism evidence="2 3">
    <name type="scientific">Paraburkholderia phytofirmans (strain DSM 17436 / LMG 22146 / PsJN)</name>
    <name type="common">Burkholderia phytofirmans</name>
    <dbReference type="NCBI Taxonomy" id="398527"/>
    <lineage>
        <taxon>Bacteria</taxon>
        <taxon>Pseudomonadati</taxon>
        <taxon>Pseudomonadota</taxon>
        <taxon>Betaproteobacteria</taxon>
        <taxon>Burkholderiales</taxon>
        <taxon>Burkholderiaceae</taxon>
        <taxon>Paraburkholderia</taxon>
    </lineage>
</organism>
<dbReference type="EMBL" id="CP001052">
    <property type="protein sequence ID" value="ACD15609.1"/>
    <property type="molecule type" value="Genomic_DNA"/>
</dbReference>
<dbReference type="AlphaFoldDB" id="B2T1Z8"/>
<dbReference type="Proteomes" id="UP000001739">
    <property type="component" value="Chromosome 1"/>
</dbReference>
<proteinExistence type="predicted"/>
<evidence type="ECO:0000313" key="3">
    <source>
        <dbReference type="Proteomes" id="UP000001739"/>
    </source>
</evidence>
<sequence length="109" mass="11925" precursor="true">MIYPLLRTLRISLPLFLAWHPIVYAQSPSTSCITRTHAVLDQQHVRYTFTNNCGVCVRMVLVAMKDNAPLLPGGMLTQPTPPGGTFNFTQSNNGQVGTYETVVSAVQGC</sequence>
<accession>B2T1Z8</accession>
<feature type="signal peptide" evidence="1">
    <location>
        <begin position="1"/>
        <end position="25"/>
    </location>
</feature>
<dbReference type="HOGENOM" id="CLU_2178901_0_0_4"/>
<gene>
    <name evidence="2" type="ordered locus">Bphyt_1194</name>
</gene>
<name>B2T1Z8_PARPJ</name>
<dbReference type="KEGG" id="bpy:Bphyt_1194"/>
<evidence type="ECO:0000256" key="1">
    <source>
        <dbReference type="SAM" id="SignalP"/>
    </source>
</evidence>
<protein>
    <submittedName>
        <fullName evidence="2">Uncharacterized protein</fullName>
    </submittedName>
</protein>
<feature type="chain" id="PRO_5002782417" evidence="1">
    <location>
        <begin position="26"/>
        <end position="109"/>
    </location>
</feature>
<evidence type="ECO:0000313" key="2">
    <source>
        <dbReference type="EMBL" id="ACD15609.1"/>
    </source>
</evidence>
<keyword evidence="1" id="KW-0732">Signal</keyword>